<dbReference type="SUPFAM" id="SSF47413">
    <property type="entry name" value="lambda repressor-like DNA-binding domains"/>
    <property type="match status" value="1"/>
</dbReference>
<dbReference type="SMART" id="SM00530">
    <property type="entry name" value="HTH_XRE"/>
    <property type="match status" value="1"/>
</dbReference>
<feature type="domain" description="HTH cro/C1-type" evidence="1">
    <location>
        <begin position="18"/>
        <end position="72"/>
    </location>
</feature>
<evidence type="ECO:0000259" key="1">
    <source>
        <dbReference type="PROSITE" id="PS50943"/>
    </source>
</evidence>
<evidence type="ECO:0000313" key="2">
    <source>
        <dbReference type="EMBL" id="AXE78870.1"/>
    </source>
</evidence>
<reference evidence="2 3" key="1">
    <citation type="journal article" date="2018" name="Front. Microbiol.">
        <title>Genome Sequencing of Streptomyces atratus SCSIOZH16 and Activation Production of Nocardamine via Metabolic Engineering.</title>
        <authorList>
            <person name="Li Y."/>
            <person name="Zhang C."/>
            <person name="Liu C."/>
            <person name="Ju J."/>
            <person name="Ma J."/>
        </authorList>
    </citation>
    <scope>NUCLEOTIDE SEQUENCE [LARGE SCALE GENOMIC DNA]</scope>
    <source>
        <strain evidence="2 3">SCSIO_ZH16</strain>
    </source>
</reference>
<dbReference type="InterPro" id="IPR001387">
    <property type="entry name" value="Cro/C1-type_HTH"/>
</dbReference>
<dbReference type="AlphaFoldDB" id="A0A2Z5JEW6"/>
<dbReference type="PROSITE" id="PS50943">
    <property type="entry name" value="HTH_CROC1"/>
    <property type="match status" value="1"/>
</dbReference>
<dbReference type="EMBL" id="CP027306">
    <property type="protein sequence ID" value="AXE78870.1"/>
    <property type="molecule type" value="Genomic_DNA"/>
</dbReference>
<dbReference type="Pfam" id="PF19054">
    <property type="entry name" value="DUF5753"/>
    <property type="match status" value="1"/>
</dbReference>
<dbReference type="InterPro" id="IPR043917">
    <property type="entry name" value="DUF5753"/>
</dbReference>
<dbReference type="Gene3D" id="1.10.260.40">
    <property type="entry name" value="lambda repressor-like DNA-binding domains"/>
    <property type="match status" value="1"/>
</dbReference>
<dbReference type="KEGG" id="sata:C5746_20270"/>
<dbReference type="Pfam" id="PF13560">
    <property type="entry name" value="HTH_31"/>
    <property type="match status" value="1"/>
</dbReference>
<name>A0A2Z5JEW6_STRAR</name>
<accession>A0A2Z5JEW6</accession>
<protein>
    <submittedName>
        <fullName evidence="2">Transcriptional regulator</fullName>
    </submittedName>
</protein>
<organism evidence="2 3">
    <name type="scientific">Streptomyces atratus</name>
    <dbReference type="NCBI Taxonomy" id="1893"/>
    <lineage>
        <taxon>Bacteria</taxon>
        <taxon>Bacillati</taxon>
        <taxon>Actinomycetota</taxon>
        <taxon>Actinomycetes</taxon>
        <taxon>Kitasatosporales</taxon>
        <taxon>Streptomycetaceae</taxon>
        <taxon>Streptomyces</taxon>
    </lineage>
</organism>
<dbReference type="Proteomes" id="UP000252698">
    <property type="component" value="Chromosome"/>
</dbReference>
<gene>
    <name evidence="2" type="ORF">C5746_20270</name>
</gene>
<dbReference type="InterPro" id="IPR010982">
    <property type="entry name" value="Lambda_DNA-bd_dom_sf"/>
</dbReference>
<proteinExistence type="predicted"/>
<sequence length="283" mass="31210">MPGRSVITARQERLGAELRKLRERAGLTGRDAARAMGVAESKMSSMEAGRVGVSAERVRHLASQYACDDAALIDALAGMAVERVRGWWEGYREQVPSGYLDLAELEHHAAWVKNFETVHVPGLLQTEQQVRAIFSATVPALSEEELAVRVRFRLRRQEALAEGRMGHYEAVIHEAALRIRVAGTEVARGQLLHVLDQSELPHVTVRVIPFDLDGFAGMGDPLVYAGGPVPSLDTVLMDTPHGGAFLDAQAQLCRYREVVRKLETVSLGVIESRDFIHSLVRSM</sequence>
<dbReference type="CDD" id="cd00093">
    <property type="entry name" value="HTH_XRE"/>
    <property type="match status" value="1"/>
</dbReference>
<evidence type="ECO:0000313" key="3">
    <source>
        <dbReference type="Proteomes" id="UP000252698"/>
    </source>
</evidence>
<dbReference type="GO" id="GO:0003677">
    <property type="term" value="F:DNA binding"/>
    <property type="evidence" value="ECO:0007669"/>
    <property type="project" value="InterPro"/>
</dbReference>